<dbReference type="RefSeq" id="WP_074448657.1">
    <property type="nucleotide sequence ID" value="NZ_FMAE01000065.1"/>
</dbReference>
<organism evidence="1 2">
    <name type="scientific">Bradyrhizobium yuanmingense</name>
    <dbReference type="NCBI Taxonomy" id="108015"/>
    <lineage>
        <taxon>Bacteria</taxon>
        <taxon>Pseudomonadati</taxon>
        <taxon>Pseudomonadota</taxon>
        <taxon>Alphaproteobacteria</taxon>
        <taxon>Hyphomicrobiales</taxon>
        <taxon>Nitrobacteraceae</taxon>
        <taxon>Bradyrhizobium</taxon>
    </lineage>
</organism>
<dbReference type="Proteomes" id="UP000183174">
    <property type="component" value="Unassembled WGS sequence"/>
</dbReference>
<name>A0A1C3XMH1_9BRAD</name>
<dbReference type="AlphaFoldDB" id="A0A1C3XMH1"/>
<evidence type="ECO:0000313" key="2">
    <source>
        <dbReference type="Proteomes" id="UP000183174"/>
    </source>
</evidence>
<evidence type="ECO:0000313" key="1">
    <source>
        <dbReference type="EMBL" id="SCB53450.1"/>
    </source>
</evidence>
<dbReference type="EMBL" id="FMAE01000065">
    <property type="protein sequence ID" value="SCB53450.1"/>
    <property type="molecule type" value="Genomic_DNA"/>
</dbReference>
<proteinExistence type="predicted"/>
<sequence length="93" mass="11111">MYERDIKVEWKPIKTAPRDGRWFILWTASSMASIELCRWTPESNRWRVKSLPGLGERLADLLDFNDTIVHRWIELEPFFNSDGWLPHPNGERQ</sequence>
<protein>
    <submittedName>
        <fullName evidence="1">Uncharacterized protein</fullName>
    </submittedName>
</protein>
<gene>
    <name evidence="1" type="ORF">GA0061099_10655</name>
</gene>
<accession>A0A1C3XMH1</accession>
<reference evidence="1 2" key="1">
    <citation type="submission" date="2016-08" db="EMBL/GenBank/DDBJ databases">
        <authorList>
            <person name="Seilhamer J.J."/>
        </authorList>
    </citation>
    <scope>NUCLEOTIDE SEQUENCE [LARGE SCALE GENOMIC DNA]</scope>
    <source>
        <strain evidence="1 2">CCBAU 10071</strain>
    </source>
</reference>